<name>A0ABM7ZMZ8_STRNI</name>
<protein>
    <recommendedName>
        <fullName evidence="5">Maleylpyruvate isomerase family mycothiol-dependent enzyme</fullName>
    </recommendedName>
</protein>
<gene>
    <name evidence="3" type="ORF">HEK616_11750</name>
</gene>
<dbReference type="PANTHER" id="PTHR40758">
    <property type="entry name" value="CONSERVED PROTEIN"/>
    <property type="match status" value="1"/>
</dbReference>
<dbReference type="PANTHER" id="PTHR40758:SF1">
    <property type="entry name" value="CONSERVED PROTEIN"/>
    <property type="match status" value="1"/>
</dbReference>
<dbReference type="Gene3D" id="1.20.120.450">
    <property type="entry name" value="dinb family like domain"/>
    <property type="match status" value="1"/>
</dbReference>
<evidence type="ECO:0000313" key="4">
    <source>
        <dbReference type="Proteomes" id="UP001059597"/>
    </source>
</evidence>
<dbReference type="Proteomes" id="UP001059597">
    <property type="component" value="Chromosome"/>
</dbReference>
<proteinExistence type="predicted"/>
<reference evidence="3" key="1">
    <citation type="submission" date="2022-06" db="EMBL/GenBank/DDBJ databases">
        <title>Complete genome sequence of Streptomyces nigrescens HEK616.</title>
        <authorList>
            <person name="Asamizu S."/>
            <person name="Onaka H."/>
        </authorList>
    </citation>
    <scope>NUCLEOTIDE SEQUENCE</scope>
    <source>
        <strain evidence="3">HEK616</strain>
    </source>
</reference>
<accession>A0ABM7ZMZ8</accession>
<dbReference type="InterPro" id="IPR010872">
    <property type="entry name" value="MDMPI_C-term_domain"/>
</dbReference>
<dbReference type="InterPro" id="IPR034660">
    <property type="entry name" value="DinB/YfiT-like"/>
</dbReference>
<dbReference type="Pfam" id="PF11716">
    <property type="entry name" value="MDMPI_N"/>
    <property type="match status" value="1"/>
</dbReference>
<dbReference type="SUPFAM" id="SSF109854">
    <property type="entry name" value="DinB/YfiT-like putative metalloenzymes"/>
    <property type="match status" value="1"/>
</dbReference>
<feature type="domain" description="Mycothiol-dependent maleylpyruvate isomerase metal-binding" evidence="2">
    <location>
        <begin position="27"/>
        <end position="154"/>
    </location>
</feature>
<dbReference type="EMBL" id="AP026073">
    <property type="protein sequence ID" value="BDM67688.1"/>
    <property type="molecule type" value="Genomic_DNA"/>
</dbReference>
<dbReference type="InterPro" id="IPR017517">
    <property type="entry name" value="Maleyloyr_isom"/>
</dbReference>
<organism evidence="3 4">
    <name type="scientific">Streptomyces nigrescens</name>
    <dbReference type="NCBI Taxonomy" id="1920"/>
    <lineage>
        <taxon>Bacteria</taxon>
        <taxon>Bacillati</taxon>
        <taxon>Actinomycetota</taxon>
        <taxon>Actinomycetes</taxon>
        <taxon>Kitasatosporales</taxon>
        <taxon>Streptomycetaceae</taxon>
        <taxon>Streptomyces</taxon>
    </lineage>
</organism>
<evidence type="ECO:0008006" key="5">
    <source>
        <dbReference type="Google" id="ProtNLM"/>
    </source>
</evidence>
<evidence type="ECO:0000259" key="1">
    <source>
        <dbReference type="Pfam" id="PF07398"/>
    </source>
</evidence>
<evidence type="ECO:0000259" key="2">
    <source>
        <dbReference type="Pfam" id="PF11716"/>
    </source>
</evidence>
<dbReference type="NCBIfam" id="TIGR03083">
    <property type="entry name" value="maleylpyruvate isomerase family mycothiol-dependent enzyme"/>
    <property type="match status" value="1"/>
</dbReference>
<dbReference type="Pfam" id="PF07398">
    <property type="entry name" value="MDMPI_C"/>
    <property type="match status" value="1"/>
</dbReference>
<feature type="domain" description="MDMPI C-terminal" evidence="1">
    <location>
        <begin position="166"/>
        <end position="271"/>
    </location>
</feature>
<sequence length="280" mass="30594">MRRTSVRRMTHSVPLQGSLSHDAYCSQLLDETGRLREIVRSADLSVTVPTCPDWTLADLARHVGGAHRWAGTLVATRAEKAIGPDEVPGAAGPEGEDAAALDAWLAEGAERTVAALREAGPDAEVWTWAPPVQRAGFWARRMTHETVVHRVDAALAAGVPFDVPQEVAADCIEEWLQLCELPEAAERFAAHGVQPFGPGRTLHLHATDTPDGLNAEWLLDLTGDRFTHRRAHEKAAVALRGPLTDVLCVLYRRLPADSDRVEVLGDRALLDTWLTYASFE</sequence>
<evidence type="ECO:0000313" key="3">
    <source>
        <dbReference type="EMBL" id="BDM67688.1"/>
    </source>
</evidence>
<keyword evidence="4" id="KW-1185">Reference proteome</keyword>
<dbReference type="InterPro" id="IPR024344">
    <property type="entry name" value="MDMPI_metal-binding"/>
</dbReference>